<reference evidence="6 7" key="1">
    <citation type="journal article" date="2015" name="BMC Genomics">
        <title>Comparative genomics and metabolic profiling of the genus Lysobacter.</title>
        <authorList>
            <person name="de Bruijn I."/>
            <person name="Cheng X."/>
            <person name="de Jager V."/>
            <person name="Exposito R.G."/>
            <person name="Watrous J."/>
            <person name="Patel N."/>
            <person name="Postma J."/>
            <person name="Dorrestein P.C."/>
            <person name="Kobayashi D."/>
            <person name="Raaijmakers J.M."/>
        </authorList>
    </citation>
    <scope>NUCLEOTIDE SEQUENCE [LARGE SCALE GENOMIC DNA]</scope>
    <source>
        <strain evidence="6 7">76</strain>
    </source>
</reference>
<dbReference type="PANTHER" id="PTHR30537">
    <property type="entry name" value="HTH-TYPE TRANSCRIPTIONAL REGULATOR"/>
    <property type="match status" value="1"/>
</dbReference>
<dbReference type="AlphaFoldDB" id="A0A0S2F3P4"/>
<evidence type="ECO:0000256" key="4">
    <source>
        <dbReference type="ARBA" id="ARBA00023163"/>
    </source>
</evidence>
<dbReference type="PROSITE" id="PS50931">
    <property type="entry name" value="HTH_LYSR"/>
    <property type="match status" value="1"/>
</dbReference>
<dbReference type="PANTHER" id="PTHR30537:SF72">
    <property type="entry name" value="LYSR FAMILY TRANSCRIPTIONAL REGULATOR"/>
    <property type="match status" value="1"/>
</dbReference>
<dbReference type="KEGG" id="lab:LA76x_0019"/>
<comment type="similarity">
    <text evidence="1">Belongs to the LysR transcriptional regulatory family.</text>
</comment>
<evidence type="ECO:0000259" key="5">
    <source>
        <dbReference type="PROSITE" id="PS50931"/>
    </source>
</evidence>
<dbReference type="PATRIC" id="fig|84531.8.peg.22"/>
<dbReference type="InterPro" id="IPR058163">
    <property type="entry name" value="LysR-type_TF_proteobact-type"/>
</dbReference>
<dbReference type="SUPFAM" id="SSF53850">
    <property type="entry name" value="Periplasmic binding protein-like II"/>
    <property type="match status" value="1"/>
</dbReference>
<organism evidence="6 7">
    <name type="scientific">Lysobacter antibioticus</name>
    <dbReference type="NCBI Taxonomy" id="84531"/>
    <lineage>
        <taxon>Bacteria</taxon>
        <taxon>Pseudomonadati</taxon>
        <taxon>Pseudomonadota</taxon>
        <taxon>Gammaproteobacteria</taxon>
        <taxon>Lysobacterales</taxon>
        <taxon>Lysobacteraceae</taxon>
        <taxon>Lysobacter</taxon>
    </lineage>
</organism>
<keyword evidence="4" id="KW-0804">Transcription</keyword>
<dbReference type="Pfam" id="PF00126">
    <property type="entry name" value="HTH_1"/>
    <property type="match status" value="1"/>
</dbReference>
<dbReference type="Pfam" id="PF03466">
    <property type="entry name" value="LysR_substrate"/>
    <property type="match status" value="1"/>
</dbReference>
<name>A0A0S2F3P4_LYSAN</name>
<dbReference type="Gene3D" id="3.40.190.290">
    <property type="match status" value="1"/>
</dbReference>
<dbReference type="GO" id="GO:0006351">
    <property type="term" value="P:DNA-templated transcription"/>
    <property type="evidence" value="ECO:0007669"/>
    <property type="project" value="TreeGrafter"/>
</dbReference>
<keyword evidence="7" id="KW-1185">Reference proteome</keyword>
<evidence type="ECO:0000256" key="1">
    <source>
        <dbReference type="ARBA" id="ARBA00009437"/>
    </source>
</evidence>
<dbReference type="GO" id="GO:0043565">
    <property type="term" value="F:sequence-specific DNA binding"/>
    <property type="evidence" value="ECO:0007669"/>
    <property type="project" value="TreeGrafter"/>
</dbReference>
<sequence length="300" mass="33790">MDKLGSLLAFVRTAETRSFVAAGRQIGVSASAVGKSVAKLEQQLGVRLLQRNTRNVRLTEEGRMFYERCRPLLDELDEAEAMLTHAMQAPRGRLRVGLPTAGYRFLVPVLGEFRARYPEVELELDFDDQLVDVIDGGFDVVIRSGDMPDSRLRARRLGPFCFMLCASPDYLARRGEPRLPADLEAHDCIHFRFANSGKVQEWSLRLEPGEAPPHLPPALICNNSEAAVLAAVHGLGIVYTVDFLVRDRLACGQLRRVLPGFETQRGQFWALWPAHRHISPKLRVFLDFIDEHLFVHQPIA</sequence>
<dbReference type="RefSeq" id="WP_057916057.1">
    <property type="nucleotide sequence ID" value="NZ_CP011129.1"/>
</dbReference>
<dbReference type="EMBL" id="CP011129">
    <property type="protein sequence ID" value="ALN78181.1"/>
    <property type="molecule type" value="Genomic_DNA"/>
</dbReference>
<keyword evidence="2" id="KW-0805">Transcription regulation</keyword>
<dbReference type="STRING" id="84531.LA76x_0019"/>
<keyword evidence="3" id="KW-0238">DNA-binding</keyword>
<dbReference type="InterPro" id="IPR036390">
    <property type="entry name" value="WH_DNA-bd_sf"/>
</dbReference>
<protein>
    <submittedName>
        <fullName evidence="6">Bacterial regulatory helix-turn-helix, lysR family protein</fullName>
    </submittedName>
</protein>
<dbReference type="InterPro" id="IPR005119">
    <property type="entry name" value="LysR_subst-bd"/>
</dbReference>
<dbReference type="GO" id="GO:0003700">
    <property type="term" value="F:DNA-binding transcription factor activity"/>
    <property type="evidence" value="ECO:0007669"/>
    <property type="project" value="InterPro"/>
</dbReference>
<evidence type="ECO:0000256" key="2">
    <source>
        <dbReference type="ARBA" id="ARBA00023015"/>
    </source>
</evidence>
<dbReference type="InterPro" id="IPR000847">
    <property type="entry name" value="LysR_HTH_N"/>
</dbReference>
<dbReference type="FunFam" id="1.10.10.10:FF:000001">
    <property type="entry name" value="LysR family transcriptional regulator"/>
    <property type="match status" value="1"/>
</dbReference>
<feature type="domain" description="HTH lysR-type" evidence="5">
    <location>
        <begin position="1"/>
        <end position="59"/>
    </location>
</feature>
<dbReference type="CDD" id="cd08476">
    <property type="entry name" value="PBP2_CrgA_like_7"/>
    <property type="match status" value="1"/>
</dbReference>
<gene>
    <name evidence="6" type="ORF">LA76x_0019</name>
</gene>
<dbReference type="SUPFAM" id="SSF46785">
    <property type="entry name" value="Winged helix' DNA-binding domain"/>
    <property type="match status" value="1"/>
</dbReference>
<evidence type="ECO:0000313" key="7">
    <source>
        <dbReference type="Proteomes" id="UP000060787"/>
    </source>
</evidence>
<evidence type="ECO:0000313" key="6">
    <source>
        <dbReference type="EMBL" id="ALN78181.1"/>
    </source>
</evidence>
<dbReference type="InterPro" id="IPR036388">
    <property type="entry name" value="WH-like_DNA-bd_sf"/>
</dbReference>
<dbReference type="eggNOG" id="COG0583">
    <property type="taxonomic scope" value="Bacteria"/>
</dbReference>
<evidence type="ECO:0000256" key="3">
    <source>
        <dbReference type="ARBA" id="ARBA00023125"/>
    </source>
</evidence>
<proteinExistence type="inferred from homology"/>
<dbReference type="Proteomes" id="UP000060787">
    <property type="component" value="Chromosome"/>
</dbReference>
<dbReference type="Gene3D" id="1.10.10.10">
    <property type="entry name" value="Winged helix-like DNA-binding domain superfamily/Winged helix DNA-binding domain"/>
    <property type="match status" value="1"/>
</dbReference>
<accession>A0A0S2F3P4</accession>